<name>A0A835HPM5_9MAGN</name>
<sequence>MVVAIYRTIFPKLTHFVPSCLLSSSSINLACHSQLKTSDWTPPKLGSTSIDWHLDLGRWLFKFPNLELPNYSDREVYNYFIKVVSPVLGSEEAAKEKIYLISCNLGCPGFSVEVDKETRDQILVTVEGVKKVIPDYYSCFAA</sequence>
<organism evidence="2 3">
    <name type="scientific">Coptis chinensis</name>
    <dbReference type="NCBI Taxonomy" id="261450"/>
    <lineage>
        <taxon>Eukaryota</taxon>
        <taxon>Viridiplantae</taxon>
        <taxon>Streptophyta</taxon>
        <taxon>Embryophyta</taxon>
        <taxon>Tracheophyta</taxon>
        <taxon>Spermatophyta</taxon>
        <taxon>Magnoliopsida</taxon>
        <taxon>Ranunculales</taxon>
        <taxon>Ranunculaceae</taxon>
        <taxon>Coptidoideae</taxon>
        <taxon>Coptis</taxon>
    </lineage>
</organism>
<feature type="domain" description="MORF/ORRM1/DAG-like MORF" evidence="1">
    <location>
        <begin position="59"/>
        <end position="138"/>
    </location>
</feature>
<gene>
    <name evidence="2" type="ORF">IFM89_026357</name>
</gene>
<proteinExistence type="predicted"/>
<reference evidence="2 3" key="1">
    <citation type="submission" date="2020-10" db="EMBL/GenBank/DDBJ databases">
        <title>The Coptis chinensis genome and diversification of protoberbering-type alkaloids.</title>
        <authorList>
            <person name="Wang B."/>
            <person name="Shu S."/>
            <person name="Song C."/>
            <person name="Liu Y."/>
        </authorList>
    </citation>
    <scope>NUCLEOTIDE SEQUENCE [LARGE SCALE GENOMIC DNA]</scope>
    <source>
        <strain evidence="2">HL-2020</strain>
        <tissue evidence="2">Leaf</tissue>
    </source>
</reference>
<evidence type="ECO:0000313" key="3">
    <source>
        <dbReference type="Proteomes" id="UP000631114"/>
    </source>
</evidence>
<keyword evidence="3" id="KW-1185">Reference proteome</keyword>
<comment type="caution">
    <text evidence="2">The sequence shown here is derived from an EMBL/GenBank/DDBJ whole genome shotgun (WGS) entry which is preliminary data.</text>
</comment>
<dbReference type="AlphaFoldDB" id="A0A835HPM5"/>
<evidence type="ECO:0000313" key="2">
    <source>
        <dbReference type="EMBL" id="KAF9602269.1"/>
    </source>
</evidence>
<evidence type="ECO:0000259" key="1">
    <source>
        <dbReference type="Pfam" id="PF21864"/>
    </source>
</evidence>
<dbReference type="InterPro" id="IPR054059">
    <property type="entry name" value="MORF/ORRM1/DAG-like_MORF"/>
</dbReference>
<dbReference type="Pfam" id="PF21864">
    <property type="entry name" value="MORF_dom"/>
    <property type="match status" value="1"/>
</dbReference>
<accession>A0A835HPM5</accession>
<dbReference type="Proteomes" id="UP000631114">
    <property type="component" value="Unassembled WGS sequence"/>
</dbReference>
<dbReference type="EMBL" id="JADFTS010000006">
    <property type="protein sequence ID" value="KAF9602269.1"/>
    <property type="molecule type" value="Genomic_DNA"/>
</dbReference>
<protein>
    <recommendedName>
        <fullName evidence="1">MORF/ORRM1/DAG-like MORF domain-containing protein</fullName>
    </recommendedName>
</protein>